<dbReference type="Pfam" id="PF05670">
    <property type="entry name" value="NFACT-R_1"/>
    <property type="match status" value="1"/>
</dbReference>
<evidence type="ECO:0000259" key="3">
    <source>
        <dbReference type="Pfam" id="PF05670"/>
    </source>
</evidence>
<dbReference type="GO" id="GO:1990112">
    <property type="term" value="C:RQC complex"/>
    <property type="evidence" value="ECO:0007669"/>
    <property type="project" value="TreeGrafter"/>
</dbReference>
<dbReference type="GO" id="GO:0043023">
    <property type="term" value="F:ribosomal large subunit binding"/>
    <property type="evidence" value="ECO:0007669"/>
    <property type="project" value="TreeGrafter"/>
</dbReference>
<dbReference type="InterPro" id="IPR008532">
    <property type="entry name" value="NFACT_RNA-bd"/>
</dbReference>
<proteinExistence type="predicted"/>
<dbReference type="PANTHER" id="PTHR15239:SF6">
    <property type="entry name" value="RIBOSOME QUALITY CONTROL COMPLEX SUBUNIT NEMF"/>
    <property type="match status" value="1"/>
</dbReference>
<dbReference type="InterPro" id="IPR051608">
    <property type="entry name" value="RQC_Subunit_NEMF"/>
</dbReference>
<sequence>MSIKAVQLEKIIDEIADTLEGCFLNKIFQTAKYEWVFEFRKGNRKFHFLISLSPRYSRAHLITGAPDETSDPGNFSRLVKKILLKKQLSGISQLDNDRIVSMAFRYHSGEYRLVAELMGTSGNIYLLDEHDKVTAIALSRKTRSQTGTTYSPPEPIKGLKPEKQEITKTTLDGQFAFNKEMESHNKAPAFEEKLTEAKNQALGPLKAELKKSGKRGKALESEKIVLVKYKNDRRLADLLKVNFGEIKKGISSIELEDIYAQPPLVITINLDPSLSPEKNIQRYYKKYRKYEKGIVRIEKELEGVKSRKAVIDNIITAIENAEKPDQLKDYIPQTAARKSVAKRGERRPSGPKRFTSSDGYTILVGRSDRENDEITFRIANGRDLWLHARDYPGSHVIVRLPKRAELPKTTLLEAAMLALKYSKAAKAGKGEVTYCFAKNIRKPKGGAPGKVLVNQEKSIMVKIDPSVIREMKDSREVN</sequence>
<dbReference type="GO" id="GO:0072344">
    <property type="term" value="P:rescue of stalled ribosome"/>
    <property type="evidence" value="ECO:0007669"/>
    <property type="project" value="TreeGrafter"/>
</dbReference>
<reference evidence="4" key="1">
    <citation type="submission" date="2018-06" db="EMBL/GenBank/DDBJ databases">
        <authorList>
            <person name="Zhirakovskaya E."/>
        </authorList>
    </citation>
    <scope>NUCLEOTIDE SEQUENCE</scope>
</reference>
<evidence type="ECO:0000256" key="2">
    <source>
        <dbReference type="SAM" id="MobiDB-lite"/>
    </source>
</evidence>
<feature type="coiled-coil region" evidence="1">
    <location>
        <begin position="280"/>
        <end position="307"/>
    </location>
</feature>
<feature type="domain" description="NFACT RNA-binding" evidence="3">
    <location>
        <begin position="353"/>
        <end position="445"/>
    </location>
</feature>
<accession>A0A3B1CGY1</accession>
<dbReference type="Gene3D" id="2.30.310.10">
    <property type="entry name" value="ibrinogen binding protein from staphylococcus aureus domain"/>
    <property type="match status" value="1"/>
</dbReference>
<dbReference type="Pfam" id="PF05833">
    <property type="entry name" value="NFACT_N"/>
    <property type="match status" value="2"/>
</dbReference>
<protein>
    <submittedName>
        <fullName evidence="4">Fibronectin/fibrinogen-binding protein</fullName>
    </submittedName>
</protein>
<gene>
    <name evidence="4" type="ORF">MNBD_NITROSPINAE03-1965</name>
</gene>
<name>A0A3B1CGY1_9ZZZZ</name>
<keyword evidence="1" id="KW-0175">Coiled coil</keyword>
<dbReference type="AlphaFoldDB" id="A0A3B1CGY1"/>
<feature type="region of interest" description="Disordered" evidence="2">
    <location>
        <begin position="338"/>
        <end position="358"/>
    </location>
</feature>
<organism evidence="4">
    <name type="scientific">hydrothermal vent metagenome</name>
    <dbReference type="NCBI Taxonomy" id="652676"/>
    <lineage>
        <taxon>unclassified sequences</taxon>
        <taxon>metagenomes</taxon>
        <taxon>ecological metagenomes</taxon>
    </lineage>
</organism>
<evidence type="ECO:0000313" key="4">
    <source>
        <dbReference type="EMBL" id="VAX23228.1"/>
    </source>
</evidence>
<dbReference type="PANTHER" id="PTHR15239">
    <property type="entry name" value="NUCLEAR EXPORT MEDIATOR FACTOR NEMF"/>
    <property type="match status" value="1"/>
</dbReference>
<dbReference type="EMBL" id="UOGB01000264">
    <property type="protein sequence ID" value="VAX23228.1"/>
    <property type="molecule type" value="Genomic_DNA"/>
</dbReference>
<dbReference type="GO" id="GO:0000049">
    <property type="term" value="F:tRNA binding"/>
    <property type="evidence" value="ECO:0007669"/>
    <property type="project" value="TreeGrafter"/>
</dbReference>
<evidence type="ECO:0000256" key="1">
    <source>
        <dbReference type="SAM" id="Coils"/>
    </source>
</evidence>